<comment type="caution">
    <text evidence="1">The sequence shown here is derived from an EMBL/GenBank/DDBJ whole genome shotgun (WGS) entry which is preliminary data.</text>
</comment>
<evidence type="ECO:0000313" key="1">
    <source>
        <dbReference type="EMBL" id="PZD73354.1"/>
    </source>
</evidence>
<evidence type="ECO:0000313" key="2">
    <source>
        <dbReference type="Proteomes" id="UP000248857"/>
    </source>
</evidence>
<dbReference type="AlphaFoldDB" id="A0A2W1JU73"/>
<accession>A0A2W1JU73</accession>
<protein>
    <submittedName>
        <fullName evidence="1">Uncharacterized protein</fullName>
    </submittedName>
</protein>
<organism evidence="1 2">
    <name type="scientific">Acaryochloris thomasi RCC1774</name>
    <dbReference type="NCBI Taxonomy" id="1764569"/>
    <lineage>
        <taxon>Bacteria</taxon>
        <taxon>Bacillati</taxon>
        <taxon>Cyanobacteriota</taxon>
        <taxon>Cyanophyceae</taxon>
        <taxon>Acaryochloridales</taxon>
        <taxon>Acaryochloridaceae</taxon>
        <taxon>Acaryochloris</taxon>
        <taxon>Acaryochloris thomasi</taxon>
    </lineage>
</organism>
<reference evidence="1 2" key="1">
    <citation type="journal article" date="2018" name="Sci. Rep.">
        <title>A novel species of the marine cyanobacterium Acaryochloris with a unique pigment content and lifestyle.</title>
        <authorList>
            <person name="Partensky F."/>
            <person name="Six C."/>
            <person name="Ratin M."/>
            <person name="Garczarek L."/>
            <person name="Vaulot D."/>
            <person name="Probert I."/>
            <person name="Calteau A."/>
            <person name="Gourvil P."/>
            <person name="Marie D."/>
            <person name="Grebert T."/>
            <person name="Bouchier C."/>
            <person name="Le Panse S."/>
            <person name="Gachenot M."/>
            <person name="Rodriguez F."/>
            <person name="Garrido J.L."/>
        </authorList>
    </citation>
    <scope>NUCLEOTIDE SEQUENCE [LARGE SCALE GENOMIC DNA]</scope>
    <source>
        <strain evidence="1 2">RCC1774</strain>
    </source>
</reference>
<keyword evidence="2" id="KW-1185">Reference proteome</keyword>
<sequence length="129" mass="14814">MMPEMPQAFNDLLTLEECAAIDQTLLPTRDRFSIRITVYSWRYLYKVSAGLETKIADLTTSQIYNWVGEDPKMAATEGQGEEFVGWFANLLHSSLKPLQQVAEANETDIETLTLEQIIHWFEQKVKTTL</sequence>
<name>A0A2W1JU73_9CYAN</name>
<proteinExistence type="predicted"/>
<dbReference type="Proteomes" id="UP000248857">
    <property type="component" value="Unassembled WGS sequence"/>
</dbReference>
<dbReference type="EMBL" id="PQWO01000006">
    <property type="protein sequence ID" value="PZD73354.1"/>
    <property type="molecule type" value="Genomic_DNA"/>
</dbReference>
<gene>
    <name evidence="1" type="ORF">C1752_02179</name>
</gene>